<dbReference type="InterPro" id="IPR009362">
    <property type="entry name" value="YhcG_C"/>
</dbReference>
<sequence>MQDKKLTSNKISLAPLVIEQLYKQAASYIDSARQTVYRVIDTQMVSAYWCIGRDIVQAEQKGHARAEYGSNLLPALSEKLTKKYGRGFGISTLRDIRQFYLIYSDYMPIHHAVRGESEKQLNSRLGWIHYRALMRLDRPEARQFYEIEAEKNHWSGRELERQIASLLFDRLARSKDRDGIMRLACKGQEITKPEDTIKEPLVLEFLNLPESHRLVESELEEALINNLQHFLLELGKGFAFVARQKRLSLDGDHFYTDLVFYHVILKCYVIIDLKIRKLSHADLGQMLLYVNYFDREVIEKDDNPTIGLILCTDKSDAMVQYTLGDKTKQVFASKYQFHLPTEKELEAELRREIKEIKQKLDG</sequence>
<dbReference type="AlphaFoldDB" id="A0A2Z6EWS5"/>
<evidence type="ECO:0000313" key="1">
    <source>
        <dbReference type="EMBL" id="BBE09891.1"/>
    </source>
</evidence>
<dbReference type="RefSeq" id="WP_045365067.1">
    <property type="nucleotide sequence ID" value="NZ_AP018150.1"/>
</dbReference>
<dbReference type="Proteomes" id="UP000282597">
    <property type="component" value="Chromosome"/>
</dbReference>
<dbReference type="Pfam" id="PF06250">
    <property type="entry name" value="YhcG_C"/>
    <property type="match status" value="1"/>
</dbReference>
<accession>A0A2Z6EWS5</accession>
<keyword evidence="2" id="KW-1185">Reference proteome</keyword>
<proteinExistence type="predicted"/>
<protein>
    <submittedName>
        <fullName evidence="1">Uncharacterized protein</fullName>
    </submittedName>
</protein>
<dbReference type="PANTHER" id="PTHR30547">
    <property type="entry name" value="UNCHARACTERIZED PROTEIN YHCG-RELATED"/>
    <property type="match status" value="1"/>
</dbReference>
<dbReference type="EMBL" id="AP018150">
    <property type="protein sequence ID" value="BBE09891.1"/>
    <property type="molecule type" value="Genomic_DNA"/>
</dbReference>
<evidence type="ECO:0000313" key="2">
    <source>
        <dbReference type="Proteomes" id="UP000282597"/>
    </source>
</evidence>
<name>A0A2Z6EWS5_9BURK</name>
<dbReference type="PANTHER" id="PTHR30547:SF5">
    <property type="entry name" value="NUCLEASE YHCG-RELATED"/>
    <property type="match status" value="1"/>
</dbReference>
<dbReference type="InterPro" id="IPR041527">
    <property type="entry name" value="YhcG_N"/>
</dbReference>
<dbReference type="Gene3D" id="3.40.1350.10">
    <property type="match status" value="1"/>
</dbReference>
<dbReference type="KEGG" id="mcys:MCB1EB_1730"/>
<organism evidence="1 2">
    <name type="scientific">Mycoavidus cysteinexigens</name>
    <dbReference type="NCBI Taxonomy" id="1553431"/>
    <lineage>
        <taxon>Bacteria</taxon>
        <taxon>Pseudomonadati</taxon>
        <taxon>Pseudomonadota</taxon>
        <taxon>Betaproteobacteria</taxon>
        <taxon>Burkholderiales</taxon>
        <taxon>Burkholderiaceae</taxon>
        <taxon>Mycoavidus</taxon>
    </lineage>
</organism>
<reference evidence="1 2" key="1">
    <citation type="journal article" date="2018" name="Microbes Environ.">
        <title>Comparative Genomic Insights into Endofungal Lifestyles of Two Bacterial Endosymbionts, Mycoavidus cysteinexigens and Burkholderia rhizoxinica.</title>
        <authorList>
            <person name="Sharmin D."/>
            <person name="Guo Y."/>
            <person name="Nishizawa T."/>
            <person name="Ohshima S."/>
            <person name="Sato Y."/>
            <person name="Takashima Y."/>
            <person name="Narisawa K."/>
            <person name="Ohta H."/>
        </authorList>
    </citation>
    <scope>NUCLEOTIDE SEQUENCE [LARGE SCALE GENOMIC DNA]</scope>
    <source>
        <strain evidence="1 2">B1-EB</strain>
    </source>
</reference>
<dbReference type="InterPro" id="IPR053148">
    <property type="entry name" value="PD-DEXK-like_domain"/>
</dbReference>
<dbReference type="Pfam" id="PF17761">
    <property type="entry name" value="DUF1016_N"/>
    <property type="match status" value="1"/>
</dbReference>
<dbReference type="InterPro" id="IPR011856">
    <property type="entry name" value="tRNA_endonuc-like_dom_sf"/>
</dbReference>
<gene>
    <name evidence="1" type="ORF">MCB1EB_1730</name>
</gene>
<dbReference type="GO" id="GO:0003676">
    <property type="term" value="F:nucleic acid binding"/>
    <property type="evidence" value="ECO:0007669"/>
    <property type="project" value="InterPro"/>
</dbReference>